<dbReference type="Proteomes" id="UP000800035">
    <property type="component" value="Unassembled WGS sequence"/>
</dbReference>
<evidence type="ECO:0000256" key="1">
    <source>
        <dbReference type="SAM" id="MobiDB-lite"/>
    </source>
</evidence>
<reference evidence="2" key="1">
    <citation type="journal article" date="2020" name="Stud. Mycol.">
        <title>101 Dothideomycetes genomes: a test case for predicting lifestyles and emergence of pathogens.</title>
        <authorList>
            <person name="Haridas S."/>
            <person name="Albert R."/>
            <person name="Binder M."/>
            <person name="Bloem J."/>
            <person name="Labutti K."/>
            <person name="Salamov A."/>
            <person name="Andreopoulos B."/>
            <person name="Baker S."/>
            <person name="Barry K."/>
            <person name="Bills G."/>
            <person name="Bluhm B."/>
            <person name="Cannon C."/>
            <person name="Castanera R."/>
            <person name="Culley D."/>
            <person name="Daum C."/>
            <person name="Ezra D."/>
            <person name="Gonzalez J."/>
            <person name="Henrissat B."/>
            <person name="Kuo A."/>
            <person name="Liang C."/>
            <person name="Lipzen A."/>
            <person name="Lutzoni F."/>
            <person name="Magnuson J."/>
            <person name="Mondo S."/>
            <person name="Nolan M."/>
            <person name="Ohm R."/>
            <person name="Pangilinan J."/>
            <person name="Park H.-J."/>
            <person name="Ramirez L."/>
            <person name="Alfaro M."/>
            <person name="Sun H."/>
            <person name="Tritt A."/>
            <person name="Yoshinaga Y."/>
            <person name="Zwiers L.-H."/>
            <person name="Turgeon B."/>
            <person name="Goodwin S."/>
            <person name="Spatafora J."/>
            <person name="Crous P."/>
            <person name="Grigoriev I."/>
        </authorList>
    </citation>
    <scope>NUCLEOTIDE SEQUENCE</scope>
    <source>
        <strain evidence="2">CBS 675.92</strain>
    </source>
</reference>
<evidence type="ECO:0000313" key="2">
    <source>
        <dbReference type="EMBL" id="KAF1953897.1"/>
    </source>
</evidence>
<organism evidence="2 3">
    <name type="scientific">Byssothecium circinans</name>
    <dbReference type="NCBI Taxonomy" id="147558"/>
    <lineage>
        <taxon>Eukaryota</taxon>
        <taxon>Fungi</taxon>
        <taxon>Dikarya</taxon>
        <taxon>Ascomycota</taxon>
        <taxon>Pezizomycotina</taxon>
        <taxon>Dothideomycetes</taxon>
        <taxon>Pleosporomycetidae</taxon>
        <taxon>Pleosporales</taxon>
        <taxon>Massarineae</taxon>
        <taxon>Massarinaceae</taxon>
        <taxon>Byssothecium</taxon>
    </lineage>
</organism>
<evidence type="ECO:0000313" key="3">
    <source>
        <dbReference type="Proteomes" id="UP000800035"/>
    </source>
</evidence>
<dbReference type="EMBL" id="ML977001">
    <property type="protein sequence ID" value="KAF1953897.1"/>
    <property type="molecule type" value="Genomic_DNA"/>
</dbReference>
<keyword evidence="3" id="KW-1185">Reference proteome</keyword>
<feature type="region of interest" description="Disordered" evidence="1">
    <location>
        <begin position="1"/>
        <end position="234"/>
    </location>
</feature>
<protein>
    <submittedName>
        <fullName evidence="2">Uncharacterized protein</fullName>
    </submittedName>
</protein>
<sequence>MASPSDDSQPDYDRINERVQHSYREPTPNVQPSERTDADFEAVGAQFGDRRASYPRDLDISDHESNGSQPRSYGEAEPSMAASASAGNGPPLVSSPTTPARANVGPWIQAADYHRERQRSARRNRHRRRGRSGPHSQSSEENPEHPDSNTTIGYSVEQDEGNDRGRTTPTPNFSPSRTPSHRSFEPEEGGYPLVEPESPHPFSAVHRYNPSPGIDAVERIEDRLSGRFDDRESG</sequence>
<feature type="compositionally biased region" description="Basic and acidic residues" evidence="1">
    <location>
        <begin position="48"/>
        <end position="65"/>
    </location>
</feature>
<accession>A0A6A5TY54</accession>
<name>A0A6A5TY54_9PLEO</name>
<gene>
    <name evidence="2" type="ORF">CC80DRAFT_132473</name>
</gene>
<dbReference type="AlphaFoldDB" id="A0A6A5TY54"/>
<dbReference type="OrthoDB" id="3796861at2759"/>
<proteinExistence type="predicted"/>
<feature type="compositionally biased region" description="Polar residues" evidence="1">
    <location>
        <begin position="167"/>
        <end position="178"/>
    </location>
</feature>
<feature type="compositionally biased region" description="Basic and acidic residues" evidence="1">
    <location>
        <begin position="11"/>
        <end position="24"/>
    </location>
</feature>
<feature type="compositionally biased region" description="Basic and acidic residues" evidence="1">
    <location>
        <begin position="216"/>
        <end position="234"/>
    </location>
</feature>
<feature type="compositionally biased region" description="Basic residues" evidence="1">
    <location>
        <begin position="120"/>
        <end position="132"/>
    </location>
</feature>